<evidence type="ECO:0000256" key="1">
    <source>
        <dbReference type="ARBA" id="ARBA00022723"/>
    </source>
</evidence>
<feature type="domain" description="F420-non-reducing hydrogenase iron-sulfur subunit D" evidence="6">
    <location>
        <begin position="33"/>
        <end position="128"/>
    </location>
</feature>
<keyword evidence="3" id="KW-0408">Iron</keyword>
<evidence type="ECO:0000256" key="3">
    <source>
        <dbReference type="ARBA" id="ARBA00023004"/>
    </source>
</evidence>
<keyword evidence="4" id="KW-0411">Iron-sulfur</keyword>
<evidence type="ECO:0000256" key="4">
    <source>
        <dbReference type="ARBA" id="ARBA00023014"/>
    </source>
</evidence>
<evidence type="ECO:0000256" key="2">
    <source>
        <dbReference type="ARBA" id="ARBA00023002"/>
    </source>
</evidence>
<feature type="region of interest" description="Disordered" evidence="5">
    <location>
        <begin position="121"/>
        <end position="142"/>
    </location>
</feature>
<sequence>MRRKLEIVMLACQQAVPEPAVLEDLLAAAGFQGRAIAEPCSSKVEVFQMLRILAAEADLLWIIGCPEEQCLFTEGSARMGRRVEYARKYLEEIGLEPERLGMSRIPPGETQTLKAMAAEMTGRARSLGPNPAKSPAKKESDL</sequence>
<proteinExistence type="predicted"/>
<keyword evidence="1" id="KW-0479">Metal-binding</keyword>
<organism evidence="7">
    <name type="scientific">Desulfobacca acetoxidans</name>
    <dbReference type="NCBI Taxonomy" id="60893"/>
    <lineage>
        <taxon>Bacteria</taxon>
        <taxon>Pseudomonadati</taxon>
        <taxon>Thermodesulfobacteriota</taxon>
        <taxon>Desulfobaccia</taxon>
        <taxon>Desulfobaccales</taxon>
        <taxon>Desulfobaccaceae</taxon>
        <taxon>Desulfobacca</taxon>
    </lineage>
</organism>
<dbReference type="GO" id="GO:0016491">
    <property type="term" value="F:oxidoreductase activity"/>
    <property type="evidence" value="ECO:0007669"/>
    <property type="project" value="UniProtKB-KW"/>
</dbReference>
<keyword evidence="2" id="KW-0560">Oxidoreductase</keyword>
<comment type="caution">
    <text evidence="7">The sequence shown here is derived from an EMBL/GenBank/DDBJ whole genome shotgun (WGS) entry which is preliminary data.</text>
</comment>
<gene>
    <name evidence="7" type="ORF">ENV62_07020</name>
</gene>
<evidence type="ECO:0000259" key="6">
    <source>
        <dbReference type="Pfam" id="PF02662"/>
    </source>
</evidence>
<dbReference type="AlphaFoldDB" id="A0A7C3WHY7"/>
<dbReference type="GO" id="GO:0046872">
    <property type="term" value="F:metal ion binding"/>
    <property type="evidence" value="ECO:0007669"/>
    <property type="project" value="UniProtKB-KW"/>
</dbReference>
<dbReference type="InterPro" id="IPR003813">
    <property type="entry name" value="MvhD/FlpD"/>
</dbReference>
<dbReference type="EMBL" id="DTHB01000048">
    <property type="protein sequence ID" value="HGB14968.1"/>
    <property type="molecule type" value="Genomic_DNA"/>
</dbReference>
<name>A0A7C3WHY7_9BACT</name>
<reference evidence="7" key="1">
    <citation type="journal article" date="2020" name="mSystems">
        <title>Genome- and Community-Level Interaction Insights into Carbon Utilization and Element Cycling Functions of Hydrothermarchaeota in Hydrothermal Sediment.</title>
        <authorList>
            <person name="Zhou Z."/>
            <person name="Liu Y."/>
            <person name="Xu W."/>
            <person name="Pan J."/>
            <person name="Luo Z.H."/>
            <person name="Li M."/>
        </authorList>
    </citation>
    <scope>NUCLEOTIDE SEQUENCE [LARGE SCALE GENOMIC DNA]</scope>
    <source>
        <strain evidence="7">SpSt-776</strain>
    </source>
</reference>
<protein>
    <submittedName>
        <fullName evidence="7">Hydrogenase iron-sulfur subunit</fullName>
    </submittedName>
</protein>
<dbReference type="Pfam" id="PF02662">
    <property type="entry name" value="FlpD"/>
    <property type="match status" value="1"/>
</dbReference>
<evidence type="ECO:0000256" key="5">
    <source>
        <dbReference type="SAM" id="MobiDB-lite"/>
    </source>
</evidence>
<accession>A0A7C3WHY7</accession>
<dbReference type="GO" id="GO:0051536">
    <property type="term" value="F:iron-sulfur cluster binding"/>
    <property type="evidence" value="ECO:0007669"/>
    <property type="project" value="UniProtKB-KW"/>
</dbReference>
<evidence type="ECO:0000313" key="7">
    <source>
        <dbReference type="EMBL" id="HGB14968.1"/>
    </source>
</evidence>